<dbReference type="EMBL" id="JAESWC010000002">
    <property type="protein sequence ID" value="MBL4935522.1"/>
    <property type="molecule type" value="Genomic_DNA"/>
</dbReference>
<evidence type="ECO:0000313" key="2">
    <source>
        <dbReference type="EMBL" id="MBL4935522.1"/>
    </source>
</evidence>
<keyword evidence="3" id="KW-1185">Reference proteome</keyword>
<name>A0ABS1T864_9CLOT</name>
<sequence>MKSPITFKDWLYTAGVLLIACIVFLLLDQLPFISDTFDKIGAYFEMHNKYIY</sequence>
<feature type="transmembrane region" description="Helical" evidence="1">
    <location>
        <begin position="9"/>
        <end position="27"/>
    </location>
</feature>
<proteinExistence type="predicted"/>
<dbReference type="PROSITE" id="PS51257">
    <property type="entry name" value="PROKAR_LIPOPROTEIN"/>
    <property type="match status" value="1"/>
</dbReference>
<keyword evidence="1" id="KW-1133">Transmembrane helix</keyword>
<protein>
    <submittedName>
        <fullName evidence="2">Uncharacterized protein</fullName>
    </submittedName>
</protein>
<evidence type="ECO:0000256" key="1">
    <source>
        <dbReference type="SAM" id="Phobius"/>
    </source>
</evidence>
<keyword evidence="1" id="KW-0472">Membrane</keyword>
<comment type="caution">
    <text evidence="2">The sequence shown here is derived from an EMBL/GenBank/DDBJ whole genome shotgun (WGS) entry which is preliminary data.</text>
</comment>
<organism evidence="2 3">
    <name type="scientific">Clostridium rhizosphaerae</name>
    <dbReference type="NCBI Taxonomy" id="2803861"/>
    <lineage>
        <taxon>Bacteria</taxon>
        <taxon>Bacillati</taxon>
        <taxon>Bacillota</taxon>
        <taxon>Clostridia</taxon>
        <taxon>Eubacteriales</taxon>
        <taxon>Clostridiaceae</taxon>
        <taxon>Clostridium</taxon>
    </lineage>
</organism>
<gene>
    <name evidence="2" type="ORF">JK636_07090</name>
</gene>
<reference evidence="2 3" key="1">
    <citation type="submission" date="2021-01" db="EMBL/GenBank/DDBJ databases">
        <title>Genome public.</title>
        <authorList>
            <person name="Liu C."/>
            <person name="Sun Q."/>
        </authorList>
    </citation>
    <scope>NUCLEOTIDE SEQUENCE [LARGE SCALE GENOMIC DNA]</scope>
    <source>
        <strain evidence="2 3">YIM B02515</strain>
    </source>
</reference>
<accession>A0ABS1T864</accession>
<dbReference type="RefSeq" id="WP_202748127.1">
    <property type="nucleotide sequence ID" value="NZ_JAESWC010000002.1"/>
</dbReference>
<dbReference type="Proteomes" id="UP000632377">
    <property type="component" value="Unassembled WGS sequence"/>
</dbReference>
<keyword evidence="1" id="KW-0812">Transmembrane</keyword>
<evidence type="ECO:0000313" key="3">
    <source>
        <dbReference type="Proteomes" id="UP000632377"/>
    </source>
</evidence>